<comment type="caution">
    <text evidence="1">The sequence shown here is derived from an EMBL/GenBank/DDBJ whole genome shotgun (WGS) entry which is preliminary data.</text>
</comment>
<accession>A0A645G1C3</accession>
<dbReference type="EMBL" id="VSSQ01068212">
    <property type="protein sequence ID" value="MPN20445.1"/>
    <property type="molecule type" value="Genomic_DNA"/>
</dbReference>
<dbReference type="AlphaFoldDB" id="A0A645G1C3"/>
<name>A0A645G1C3_9ZZZZ</name>
<gene>
    <name evidence="1" type="ORF">SDC9_167824</name>
</gene>
<sequence>MLTDVGDNDRILTGHVADHLHNVARAKRFFPELWLGVLPTPFGKLPAPLGVILFVNEGQQLGEHLTDITRNKMIDHNVLVHLGTVDVDMNNLSAGGKLRRICCHTVGKSGPDYNQNIRVTHGKRARNIAMHADHTHIQRIIVRQHASAHDRMASGQRCFVDQLIELI</sequence>
<protein>
    <submittedName>
        <fullName evidence="1">Uncharacterized protein</fullName>
    </submittedName>
</protein>
<organism evidence="1">
    <name type="scientific">bioreactor metagenome</name>
    <dbReference type="NCBI Taxonomy" id="1076179"/>
    <lineage>
        <taxon>unclassified sequences</taxon>
        <taxon>metagenomes</taxon>
        <taxon>ecological metagenomes</taxon>
    </lineage>
</organism>
<reference evidence="1" key="1">
    <citation type="submission" date="2019-08" db="EMBL/GenBank/DDBJ databases">
        <authorList>
            <person name="Kucharzyk K."/>
            <person name="Murdoch R.W."/>
            <person name="Higgins S."/>
            <person name="Loffler F."/>
        </authorList>
    </citation>
    <scope>NUCLEOTIDE SEQUENCE</scope>
</reference>
<proteinExistence type="predicted"/>
<evidence type="ECO:0000313" key="1">
    <source>
        <dbReference type="EMBL" id="MPN20445.1"/>
    </source>
</evidence>